<evidence type="ECO:0000256" key="4">
    <source>
        <dbReference type="ARBA" id="ARBA00023152"/>
    </source>
</evidence>
<dbReference type="AlphaFoldDB" id="A0A2Z2K6E5"/>
<keyword evidence="4 7" id="KW-0324">Glycolysis</keyword>
<keyword evidence="5 7" id="KW-0456">Lyase</keyword>
<dbReference type="KEGG" id="pdh:B9T62_05750"/>
<comment type="pathway">
    <text evidence="2 7">Carbohydrate degradation; glycolysis; D-glyceraldehyde 3-phosphate and glycerone phosphate from D-glucose: step 4/4.</text>
</comment>
<dbReference type="Proteomes" id="UP000249890">
    <property type="component" value="Chromosome"/>
</dbReference>
<dbReference type="GO" id="GO:0006096">
    <property type="term" value="P:glycolytic process"/>
    <property type="evidence" value="ECO:0007669"/>
    <property type="project" value="UniProtKB-UniRule"/>
</dbReference>
<feature type="active site" description="Schiff-base intermediate with dihydroxyacetone-P" evidence="7">
    <location>
        <position position="213"/>
    </location>
</feature>
<evidence type="ECO:0000256" key="6">
    <source>
        <dbReference type="ARBA" id="ARBA00023270"/>
    </source>
</evidence>
<organism evidence="8 9">
    <name type="scientific">Paenibacillus donghaensis</name>
    <dbReference type="NCBI Taxonomy" id="414771"/>
    <lineage>
        <taxon>Bacteria</taxon>
        <taxon>Bacillati</taxon>
        <taxon>Bacillota</taxon>
        <taxon>Bacilli</taxon>
        <taxon>Bacillales</taxon>
        <taxon>Paenibacillaceae</taxon>
        <taxon>Paenibacillus</taxon>
    </lineage>
</organism>
<dbReference type="Pfam" id="PF00274">
    <property type="entry name" value="Glycolytic"/>
    <property type="match status" value="1"/>
</dbReference>
<reference evidence="8 9" key="1">
    <citation type="submission" date="2017-06" db="EMBL/GenBank/DDBJ databases">
        <title>Complete genome sequence of Paenibacillus donghaensis KCTC 13049T isolated from East Sea sediment, South Korea.</title>
        <authorList>
            <person name="Jung B.K."/>
            <person name="Hong S.-J."/>
            <person name="Shin J.-H."/>
        </authorList>
    </citation>
    <scope>NUCLEOTIDE SEQUENCE [LARGE SCALE GENOMIC DNA]</scope>
    <source>
        <strain evidence="8 9">KCTC 13049</strain>
    </source>
</reference>
<feature type="active site" description="Proton acceptor" evidence="7">
    <location>
        <position position="176"/>
    </location>
</feature>
<sequence>MNTNQLDRIHTGKGFIAALDQSGGSTPKALLQYGIQEDRYSKEEEMFELVHEMRTRIIKSPAFDSKHILGAILFENTMDRFIDGQLTADYLWEQKGIVPFLKIDQGLAEPENGVQLMKPIPGLDDLLKRAVQKNIFGTKMRSLIKEANPAGIQKVARQQFAIANQIASYGLVPIIEPEVDIHIADKEQAEQLLKQEISTQLSTLGKDVKVMLKLSIPTEDNFYSEFIEDPHVVRVVALSGGYTQLEANDKLAHNHGLIASFSRALSQGLSDQQSDEEFNAMLAQSTQAIYEASIT</sequence>
<evidence type="ECO:0000313" key="8">
    <source>
        <dbReference type="EMBL" id="ASA20347.1"/>
    </source>
</evidence>
<dbReference type="EMBL" id="CP021780">
    <property type="protein sequence ID" value="ASA20347.1"/>
    <property type="molecule type" value="Genomic_DNA"/>
</dbReference>
<evidence type="ECO:0000256" key="5">
    <source>
        <dbReference type="ARBA" id="ARBA00023239"/>
    </source>
</evidence>
<evidence type="ECO:0000256" key="3">
    <source>
        <dbReference type="ARBA" id="ARBA00010387"/>
    </source>
</evidence>
<dbReference type="HAMAP" id="MF_00729">
    <property type="entry name" value="FBP_aldolase_1"/>
    <property type="match status" value="1"/>
</dbReference>
<dbReference type="EC" id="4.1.2.13" evidence="7"/>
<comment type="catalytic activity">
    <reaction evidence="1 7">
        <text>beta-D-fructose 1,6-bisphosphate = D-glyceraldehyde 3-phosphate + dihydroxyacetone phosphate</text>
        <dbReference type="Rhea" id="RHEA:14729"/>
        <dbReference type="ChEBI" id="CHEBI:32966"/>
        <dbReference type="ChEBI" id="CHEBI:57642"/>
        <dbReference type="ChEBI" id="CHEBI:59776"/>
        <dbReference type="EC" id="4.1.2.13"/>
    </reaction>
</comment>
<evidence type="ECO:0000256" key="7">
    <source>
        <dbReference type="HAMAP-Rule" id="MF_00729"/>
    </source>
</evidence>
<gene>
    <name evidence="7" type="primary">fda</name>
    <name evidence="8" type="ORF">B9T62_05750</name>
</gene>
<keyword evidence="9" id="KW-1185">Reference proteome</keyword>
<dbReference type="SUPFAM" id="SSF51569">
    <property type="entry name" value="Aldolase"/>
    <property type="match status" value="1"/>
</dbReference>
<dbReference type="InterPro" id="IPR013785">
    <property type="entry name" value="Aldolase_TIM"/>
</dbReference>
<dbReference type="Gene3D" id="3.20.20.70">
    <property type="entry name" value="Aldolase class I"/>
    <property type="match status" value="1"/>
</dbReference>
<dbReference type="RefSeq" id="WP_087914368.1">
    <property type="nucleotide sequence ID" value="NZ_CP021780.1"/>
</dbReference>
<dbReference type="PANTHER" id="PTHR11627">
    <property type="entry name" value="FRUCTOSE-BISPHOSPHATE ALDOLASE"/>
    <property type="match status" value="1"/>
</dbReference>
<dbReference type="UniPathway" id="UPA00109">
    <property type="reaction ID" value="UER00183"/>
</dbReference>
<comment type="similarity">
    <text evidence="3 7">Belongs to the class I fructose-bisphosphate aldolase family.</text>
</comment>
<dbReference type="InterPro" id="IPR000741">
    <property type="entry name" value="FBA_I"/>
</dbReference>
<protein>
    <recommendedName>
        <fullName evidence="7">Fructose-bisphosphate aldolase class 1</fullName>
        <ecNumber evidence="7">4.1.2.13</ecNumber>
    </recommendedName>
    <alternativeName>
        <fullName evidence="7">Fructose-bisphosphate aldolase class I</fullName>
        <shortName evidence="7">FBP aldolase</shortName>
    </alternativeName>
</protein>
<dbReference type="GO" id="GO:0004332">
    <property type="term" value="F:fructose-bisphosphate aldolase activity"/>
    <property type="evidence" value="ECO:0007669"/>
    <property type="project" value="UniProtKB-UniRule"/>
</dbReference>
<dbReference type="OrthoDB" id="9813469at2"/>
<evidence type="ECO:0000256" key="1">
    <source>
        <dbReference type="ARBA" id="ARBA00000441"/>
    </source>
</evidence>
<accession>A0A2Z2K6E5</accession>
<dbReference type="InterPro" id="IPR023014">
    <property type="entry name" value="FBA_I_Gram+-type"/>
</dbReference>
<name>A0A2Z2K6E5_9BACL</name>
<dbReference type="NCBIfam" id="NF003784">
    <property type="entry name" value="PRK05377.1"/>
    <property type="match status" value="1"/>
</dbReference>
<keyword evidence="6 7" id="KW-0704">Schiff base</keyword>
<evidence type="ECO:0000313" key="9">
    <source>
        <dbReference type="Proteomes" id="UP000249890"/>
    </source>
</evidence>
<proteinExistence type="inferred from homology"/>
<evidence type="ECO:0000256" key="2">
    <source>
        <dbReference type="ARBA" id="ARBA00004714"/>
    </source>
</evidence>